<dbReference type="InterPro" id="IPR036869">
    <property type="entry name" value="J_dom_sf"/>
</dbReference>
<evidence type="ECO:0000313" key="3">
    <source>
        <dbReference type="Proteomes" id="UP001230156"/>
    </source>
</evidence>
<dbReference type="CDD" id="cd06257">
    <property type="entry name" value="DnaJ"/>
    <property type="match status" value="1"/>
</dbReference>
<comment type="caution">
    <text evidence="2">The sequence shown here is derived from an EMBL/GenBank/DDBJ whole genome shotgun (WGS) entry which is preliminary data.</text>
</comment>
<dbReference type="InterPro" id="IPR007791">
    <property type="entry name" value="DjlA_N"/>
</dbReference>
<dbReference type="SMART" id="SM00271">
    <property type="entry name" value="DnaJ"/>
    <property type="match status" value="1"/>
</dbReference>
<dbReference type="Pfam" id="PF00226">
    <property type="entry name" value="DnaJ"/>
    <property type="match status" value="1"/>
</dbReference>
<dbReference type="SUPFAM" id="SSF158682">
    <property type="entry name" value="TerB-like"/>
    <property type="match status" value="1"/>
</dbReference>
<proteinExistence type="predicted"/>
<keyword evidence="3" id="KW-1185">Reference proteome</keyword>
<feature type="domain" description="J" evidence="1">
    <location>
        <begin position="184"/>
        <end position="248"/>
    </location>
</feature>
<accession>A0ABU0YEH4</accession>
<evidence type="ECO:0000313" key="2">
    <source>
        <dbReference type="EMBL" id="MDQ7246079.1"/>
    </source>
</evidence>
<dbReference type="CDD" id="cd07316">
    <property type="entry name" value="terB_like_DjlA"/>
    <property type="match status" value="1"/>
</dbReference>
<dbReference type="InterPro" id="IPR029024">
    <property type="entry name" value="TerB-like"/>
</dbReference>
<sequence>MSIWGKIIGGAAGFALGGPLGALLGALAGHAADKYVGGELPALEGPEGDERAGTRQIAFTIAVIALGAKMAKADGQVDRSEIAAFKEVFQVPASETANVARVFDLAKRDARGFEPYAKQIARMFRKDSPVLEELLDGLFHIARADGKVHDSEIAYLAEVARIFGFGEADFARIREANVGPDKADPYTILGVTRAMSNDEIRIAWRKLARDNHPDRLIAQGLPEEFVALANQKLATINAAYDKVAKERGIN</sequence>
<reference evidence="3" key="1">
    <citation type="submission" date="2023-08" db="EMBL/GenBank/DDBJ databases">
        <title>Rhodospirillaceae gen. nov., a novel taxon isolated from the Yangtze River Yuezi River estuary sludge.</title>
        <authorList>
            <person name="Ruan L."/>
        </authorList>
    </citation>
    <scope>NUCLEOTIDE SEQUENCE [LARGE SCALE GENOMIC DNA]</scope>
    <source>
        <strain evidence="3">R-7</strain>
    </source>
</reference>
<dbReference type="Pfam" id="PF05099">
    <property type="entry name" value="TerB"/>
    <property type="match status" value="1"/>
</dbReference>
<organism evidence="2 3">
    <name type="scientific">Dongia sedimenti</name>
    <dbReference type="NCBI Taxonomy" id="3064282"/>
    <lineage>
        <taxon>Bacteria</taxon>
        <taxon>Pseudomonadati</taxon>
        <taxon>Pseudomonadota</taxon>
        <taxon>Alphaproteobacteria</taxon>
        <taxon>Rhodospirillales</taxon>
        <taxon>Dongiaceae</taxon>
        <taxon>Dongia</taxon>
    </lineage>
</organism>
<dbReference type="Proteomes" id="UP001230156">
    <property type="component" value="Unassembled WGS sequence"/>
</dbReference>
<protein>
    <submittedName>
        <fullName evidence="2">Molecular chaperone DjiA</fullName>
    </submittedName>
</protein>
<dbReference type="RefSeq" id="WP_379953448.1">
    <property type="nucleotide sequence ID" value="NZ_JAUYVI010000001.1"/>
</dbReference>
<dbReference type="EMBL" id="JAUYVI010000001">
    <property type="protein sequence ID" value="MDQ7246079.1"/>
    <property type="molecule type" value="Genomic_DNA"/>
</dbReference>
<dbReference type="SUPFAM" id="SSF46565">
    <property type="entry name" value="Chaperone J-domain"/>
    <property type="match status" value="1"/>
</dbReference>
<dbReference type="Gene3D" id="1.10.287.110">
    <property type="entry name" value="DnaJ domain"/>
    <property type="match status" value="1"/>
</dbReference>
<evidence type="ECO:0000259" key="1">
    <source>
        <dbReference type="PROSITE" id="PS50076"/>
    </source>
</evidence>
<dbReference type="PROSITE" id="PS50076">
    <property type="entry name" value="DNAJ_2"/>
    <property type="match status" value="1"/>
</dbReference>
<dbReference type="Gene3D" id="1.10.3680.10">
    <property type="entry name" value="TerB-like"/>
    <property type="match status" value="1"/>
</dbReference>
<dbReference type="PRINTS" id="PR00625">
    <property type="entry name" value="JDOMAIN"/>
</dbReference>
<dbReference type="InterPro" id="IPR001623">
    <property type="entry name" value="DnaJ_domain"/>
</dbReference>
<name>A0ABU0YEH4_9PROT</name>
<gene>
    <name evidence="2" type="ORF">Q8A70_00300</name>
</gene>